<dbReference type="PANTHER" id="PTHR42949">
    <property type="entry name" value="ANAEROBIC GLYCEROL-3-PHOSPHATE DEHYDROGENASE SUBUNIT B"/>
    <property type="match status" value="1"/>
</dbReference>
<sequence>MTPDWDAVVIGAGPAGMAAAATLAEGGARTLLLDEQAEPGGQIYRAIERNRSNARLSAILGADYLRGAALAQRLRASGAQLRFSSTVWRVEPGAAVWSRTNDTVALDRTKALVIATGAMERPVPLAGWTLPGVMTVGALQILLKTGGLVPNGKLVLAGTGPLFYLFARQCHDAGVEHLTVLDTAQSRNIPAALPHLPRAFTGQGWRYLAKGAGLLAALTIGRTQLFRGVSEIAIEGEERATAIRFRIGRTPHRLACDLIGLHEGVIPQQQLPRSLGCSFDWNDAQSCFQPRRDAWGASTLPGIFIAGDAGGIVGAEASRHEGDAAALAILSELRRITPAERDARLHSVRRAHDAHLTARPFLDRLYRPSPDLVAPPDPVTICRCEAVCAGSLRQAVERGVLGPSQAKAFLRVGMGPCQGRLCGPSVTGLIARETDRSEAETGYYRVRDPIKPVTVGELARASLPNAARHGG</sequence>
<comment type="caution">
    <text evidence="4">The sequence shown here is derived from an EMBL/GenBank/DDBJ whole genome shotgun (WGS) entry which is preliminary data.</text>
</comment>
<dbReference type="SUPFAM" id="SSF51905">
    <property type="entry name" value="FAD/NAD(P)-binding domain"/>
    <property type="match status" value="1"/>
</dbReference>
<feature type="domain" description="FAD/NAD(P)-binding" evidence="3">
    <location>
        <begin position="6"/>
        <end position="183"/>
    </location>
</feature>
<evidence type="ECO:0000313" key="5">
    <source>
        <dbReference type="Proteomes" id="UP001254257"/>
    </source>
</evidence>
<dbReference type="Proteomes" id="UP001254257">
    <property type="component" value="Unassembled WGS sequence"/>
</dbReference>
<evidence type="ECO:0000256" key="1">
    <source>
        <dbReference type="ARBA" id="ARBA00023002"/>
    </source>
</evidence>
<dbReference type="EMBL" id="JAWDID010000043">
    <property type="protein sequence ID" value="MDU0342570.1"/>
    <property type="molecule type" value="Genomic_DNA"/>
</dbReference>
<keyword evidence="5" id="KW-1185">Reference proteome</keyword>
<gene>
    <name evidence="4" type="ORF">RKE40_21955</name>
</gene>
<dbReference type="Gene3D" id="1.10.10.1100">
    <property type="entry name" value="BFD-like [2Fe-2S]-binding domain"/>
    <property type="match status" value="1"/>
</dbReference>
<evidence type="ECO:0000313" key="4">
    <source>
        <dbReference type="EMBL" id="MDU0342570.1"/>
    </source>
</evidence>
<keyword evidence="1" id="KW-0560">Oxidoreductase</keyword>
<proteinExistence type="predicted"/>
<dbReference type="PRINTS" id="PR00368">
    <property type="entry name" value="FADPNR"/>
</dbReference>
<dbReference type="InterPro" id="IPR051691">
    <property type="entry name" value="Metab_Enz_Cyan_OpOx_G3PDH"/>
</dbReference>
<dbReference type="Pfam" id="PF07992">
    <property type="entry name" value="Pyr_redox_2"/>
    <property type="match status" value="1"/>
</dbReference>
<dbReference type="InterPro" id="IPR041854">
    <property type="entry name" value="BFD-like_2Fe2S-bd_dom_sf"/>
</dbReference>
<dbReference type="InterPro" id="IPR036188">
    <property type="entry name" value="FAD/NAD-bd_sf"/>
</dbReference>
<dbReference type="PIRSF" id="PIRSF037495">
    <property type="entry name" value="Opine_OX_OoxA/HcnB"/>
    <property type="match status" value="1"/>
</dbReference>
<dbReference type="Gene3D" id="3.50.50.60">
    <property type="entry name" value="FAD/NAD(P)-binding domain"/>
    <property type="match status" value="2"/>
</dbReference>
<dbReference type="PRINTS" id="PR00469">
    <property type="entry name" value="PNDRDTASEII"/>
</dbReference>
<dbReference type="InterPro" id="IPR007419">
    <property type="entry name" value="BFD-like_2Fe2S-bd_dom"/>
</dbReference>
<organism evidence="4 5">
    <name type="scientific">Bosea rubneri</name>
    <dbReference type="NCBI Taxonomy" id="3075434"/>
    <lineage>
        <taxon>Bacteria</taxon>
        <taxon>Pseudomonadati</taxon>
        <taxon>Pseudomonadota</taxon>
        <taxon>Alphaproteobacteria</taxon>
        <taxon>Hyphomicrobiales</taxon>
        <taxon>Boseaceae</taxon>
        <taxon>Bosea</taxon>
    </lineage>
</organism>
<name>A0ABU3SDX1_9HYPH</name>
<dbReference type="InterPro" id="IPR023753">
    <property type="entry name" value="FAD/NAD-binding_dom"/>
</dbReference>
<dbReference type="PANTHER" id="PTHR42949:SF3">
    <property type="entry name" value="ANAEROBIC GLYCEROL-3-PHOSPHATE DEHYDROGENASE SUBUNIT B"/>
    <property type="match status" value="1"/>
</dbReference>
<accession>A0ABU3SDX1</accession>
<dbReference type="CDD" id="cd19946">
    <property type="entry name" value="GlpA-like_Fer2_BFD-like"/>
    <property type="match status" value="1"/>
</dbReference>
<reference evidence="4 5" key="1">
    <citation type="submission" date="2023-09" db="EMBL/GenBank/DDBJ databases">
        <title>Whole genome shotgun sequencing (WGS) of Bosea sp. ZW T0_25, isolated from stored onions (Allium cepa).</title>
        <authorList>
            <person name="Stoll D.A."/>
            <person name="Huch M."/>
        </authorList>
    </citation>
    <scope>NUCLEOTIDE SEQUENCE [LARGE SCALE GENOMIC DNA]</scope>
    <source>
        <strain evidence="4 5">ZW T0_25</strain>
    </source>
</reference>
<dbReference type="Pfam" id="PF04324">
    <property type="entry name" value="Fer2_BFD"/>
    <property type="match status" value="1"/>
</dbReference>
<feature type="domain" description="BFD-like [2Fe-2S]-binding" evidence="2">
    <location>
        <begin position="381"/>
        <end position="431"/>
    </location>
</feature>
<protein>
    <submittedName>
        <fullName evidence="4">NAD(P)/FAD-dependent oxidoreductase</fullName>
    </submittedName>
</protein>
<evidence type="ECO:0000259" key="2">
    <source>
        <dbReference type="Pfam" id="PF04324"/>
    </source>
</evidence>
<dbReference type="RefSeq" id="WP_316020337.1">
    <property type="nucleotide sequence ID" value="NZ_JAWDID010000043.1"/>
</dbReference>
<dbReference type="InterPro" id="IPR017224">
    <property type="entry name" value="Opine_Oxase_asu/HCN_bsu"/>
</dbReference>
<evidence type="ECO:0000259" key="3">
    <source>
        <dbReference type="Pfam" id="PF07992"/>
    </source>
</evidence>